<feature type="non-terminal residue" evidence="2">
    <location>
        <position position="1"/>
    </location>
</feature>
<dbReference type="AlphaFoldDB" id="A0A699R5H3"/>
<feature type="domain" description="Tf2-1-like SH3-like" evidence="1">
    <location>
        <begin position="2"/>
        <end position="40"/>
    </location>
</feature>
<reference evidence="2" key="1">
    <citation type="journal article" date="2019" name="Sci. Rep.">
        <title>Draft genome of Tanacetum cinerariifolium, the natural source of mosquito coil.</title>
        <authorList>
            <person name="Yamashiro T."/>
            <person name="Shiraishi A."/>
            <person name="Satake H."/>
            <person name="Nakayama K."/>
        </authorList>
    </citation>
    <scope>NUCLEOTIDE SEQUENCE</scope>
</reference>
<proteinExistence type="predicted"/>
<dbReference type="EMBL" id="BKCJ011078204">
    <property type="protein sequence ID" value="GFC81083.1"/>
    <property type="molecule type" value="Genomic_DNA"/>
</dbReference>
<name>A0A699R5H3_TANCI</name>
<organism evidence="2">
    <name type="scientific">Tanacetum cinerariifolium</name>
    <name type="common">Dalmatian daisy</name>
    <name type="synonym">Chrysanthemum cinerariifolium</name>
    <dbReference type="NCBI Taxonomy" id="118510"/>
    <lineage>
        <taxon>Eukaryota</taxon>
        <taxon>Viridiplantae</taxon>
        <taxon>Streptophyta</taxon>
        <taxon>Embryophyta</taxon>
        <taxon>Tracheophyta</taxon>
        <taxon>Spermatophyta</taxon>
        <taxon>Magnoliopsida</taxon>
        <taxon>eudicotyledons</taxon>
        <taxon>Gunneridae</taxon>
        <taxon>Pentapetalae</taxon>
        <taxon>asterids</taxon>
        <taxon>campanulids</taxon>
        <taxon>Asterales</taxon>
        <taxon>Asteraceae</taxon>
        <taxon>Asteroideae</taxon>
        <taxon>Anthemideae</taxon>
        <taxon>Anthemidinae</taxon>
        <taxon>Tanacetum</taxon>
    </lineage>
</organism>
<dbReference type="PANTHER" id="PTHR46148:SF52">
    <property type="entry name" value="OS04G0603800 PROTEIN"/>
    <property type="match status" value="1"/>
</dbReference>
<accession>A0A699R5H3</accession>
<protein>
    <submittedName>
        <fullName evidence="2">Putative mitochondrial protein</fullName>
    </submittedName>
</protein>
<dbReference type="InterPro" id="IPR056924">
    <property type="entry name" value="SH3_Tf2-1"/>
</dbReference>
<evidence type="ECO:0000259" key="1">
    <source>
        <dbReference type="Pfam" id="PF24626"/>
    </source>
</evidence>
<comment type="caution">
    <text evidence="2">The sequence shown here is derived from an EMBL/GenBank/DDBJ whole genome shotgun (WGS) entry which is preliminary data.</text>
</comment>
<sequence length="92" mass="10088">LRFYGPFEIVERVGAVAYRLKLPPTAAIHPVFHVSQLKAVIGDHVVEPELPVGLIEDKAVVCKPVEVIGTREGSKGLEVLVMWEGLTRDEAT</sequence>
<gene>
    <name evidence="2" type="ORF">Tci_853053</name>
</gene>
<evidence type="ECO:0000313" key="2">
    <source>
        <dbReference type="EMBL" id="GFC81083.1"/>
    </source>
</evidence>
<dbReference type="PANTHER" id="PTHR46148">
    <property type="entry name" value="CHROMO DOMAIN-CONTAINING PROTEIN"/>
    <property type="match status" value="1"/>
</dbReference>
<dbReference type="Pfam" id="PF24626">
    <property type="entry name" value="SH3_Tf2-1"/>
    <property type="match status" value="1"/>
</dbReference>